<proteinExistence type="predicted"/>
<dbReference type="EMBL" id="GBRH01246734">
    <property type="protein sequence ID" value="JAD51161.1"/>
    <property type="molecule type" value="Transcribed_RNA"/>
</dbReference>
<keyword evidence="1" id="KW-0732">Signal</keyword>
<name>A0A0A9AJ47_ARUDO</name>
<reference evidence="2" key="1">
    <citation type="submission" date="2014-09" db="EMBL/GenBank/DDBJ databases">
        <authorList>
            <person name="Magalhaes I.L.F."/>
            <person name="Oliveira U."/>
            <person name="Santos F.R."/>
            <person name="Vidigal T.H.D.A."/>
            <person name="Brescovit A.D."/>
            <person name="Santos A.J."/>
        </authorList>
    </citation>
    <scope>NUCLEOTIDE SEQUENCE</scope>
    <source>
        <tissue evidence="2">Shoot tissue taken approximately 20 cm above the soil surface</tissue>
    </source>
</reference>
<reference evidence="2" key="2">
    <citation type="journal article" date="2015" name="Data Brief">
        <title>Shoot transcriptome of the giant reed, Arundo donax.</title>
        <authorList>
            <person name="Barrero R.A."/>
            <person name="Guerrero F.D."/>
            <person name="Moolhuijzen P."/>
            <person name="Goolsby J.A."/>
            <person name="Tidwell J."/>
            <person name="Bellgard S.E."/>
            <person name="Bellgard M.I."/>
        </authorList>
    </citation>
    <scope>NUCLEOTIDE SEQUENCE</scope>
    <source>
        <tissue evidence="2">Shoot tissue taken approximately 20 cm above the soil surface</tissue>
    </source>
</reference>
<dbReference type="AlphaFoldDB" id="A0A0A9AJ47"/>
<evidence type="ECO:0000313" key="2">
    <source>
        <dbReference type="EMBL" id="JAD51161.1"/>
    </source>
</evidence>
<sequence length="52" mass="5898">MNRILWKSFSFSLVQTRSLVTSCKQYAPGQSDHGVCRPILANACSLQFSWSF</sequence>
<feature type="chain" id="PRO_5002060253" evidence="1">
    <location>
        <begin position="17"/>
        <end position="52"/>
    </location>
</feature>
<accession>A0A0A9AJ47</accession>
<protein>
    <submittedName>
        <fullName evidence="2">Uncharacterized protein</fullName>
    </submittedName>
</protein>
<organism evidence="2">
    <name type="scientific">Arundo donax</name>
    <name type="common">Giant reed</name>
    <name type="synonym">Donax arundinaceus</name>
    <dbReference type="NCBI Taxonomy" id="35708"/>
    <lineage>
        <taxon>Eukaryota</taxon>
        <taxon>Viridiplantae</taxon>
        <taxon>Streptophyta</taxon>
        <taxon>Embryophyta</taxon>
        <taxon>Tracheophyta</taxon>
        <taxon>Spermatophyta</taxon>
        <taxon>Magnoliopsida</taxon>
        <taxon>Liliopsida</taxon>
        <taxon>Poales</taxon>
        <taxon>Poaceae</taxon>
        <taxon>PACMAD clade</taxon>
        <taxon>Arundinoideae</taxon>
        <taxon>Arundineae</taxon>
        <taxon>Arundo</taxon>
    </lineage>
</organism>
<evidence type="ECO:0000256" key="1">
    <source>
        <dbReference type="SAM" id="SignalP"/>
    </source>
</evidence>
<feature type="signal peptide" evidence="1">
    <location>
        <begin position="1"/>
        <end position="16"/>
    </location>
</feature>